<gene>
    <name evidence="1" type="ORF">ENH_00030140</name>
</gene>
<dbReference type="GeneID" id="25473179"/>
<dbReference type="OrthoDB" id="347188at2759"/>
<keyword evidence="2" id="KW-1185">Reference proteome</keyword>
<dbReference type="Proteomes" id="UP000030754">
    <property type="component" value="Unassembled WGS sequence"/>
</dbReference>
<evidence type="ECO:0000313" key="2">
    <source>
        <dbReference type="Proteomes" id="UP000030754"/>
    </source>
</evidence>
<reference evidence="1" key="1">
    <citation type="submission" date="2013-10" db="EMBL/GenBank/DDBJ databases">
        <title>Genomic analysis of the causative agents of coccidiosis in chickens.</title>
        <authorList>
            <person name="Reid A.J."/>
            <person name="Blake D."/>
            <person name="Billington K."/>
            <person name="Browne H."/>
            <person name="Dunn M."/>
            <person name="Hung S."/>
            <person name="Kawahara F."/>
            <person name="Miranda-Saavedra D."/>
            <person name="Mourier T."/>
            <person name="Nagra H."/>
            <person name="Otto T.D."/>
            <person name="Rawlings N."/>
            <person name="Sanchez A."/>
            <person name="Sanders M."/>
            <person name="Subramaniam C."/>
            <person name="Tay Y."/>
            <person name="Dear P."/>
            <person name="Doerig C."/>
            <person name="Gruber A."/>
            <person name="Parkinson J."/>
            <person name="Shirley M."/>
            <person name="Wan K.L."/>
            <person name="Berriman M."/>
            <person name="Tomley F."/>
            <person name="Pain A."/>
        </authorList>
    </citation>
    <scope>NUCLEOTIDE SEQUENCE [LARGE SCALE GENOMIC DNA]</scope>
    <source>
        <strain evidence="1">Houghton</strain>
    </source>
</reference>
<dbReference type="AlphaFoldDB" id="U6MFQ9"/>
<dbReference type="EMBL" id="HG722623">
    <property type="protein sequence ID" value="CDJ62871.1"/>
    <property type="molecule type" value="Genomic_DNA"/>
</dbReference>
<accession>U6MFQ9</accession>
<sequence>MTSVPCNQCTLIPVISRRFLHNAIWMALNNAAWTPLIRVETPRMDSQQGSIGLPDQSSDNEAIALACGNCKPSAGSTHSLEDVRQLLKLPFVGSEDLHQLMVCLEYLVSFAIFQMDCDLTGLRPRLVCSKLEIAFMVLDALFAVSEVLGAQAKRNEWWDEVTKGIPSYEIPKAKSLSNPATLKYIRLSQALKTGLDYYKRGRRPPAMLVIALKRGIISTQLALGVQKAFWEPLHFDDEEWSRLP</sequence>
<organism evidence="1 2">
    <name type="scientific">Eimeria necatrix</name>
    <dbReference type="NCBI Taxonomy" id="51315"/>
    <lineage>
        <taxon>Eukaryota</taxon>
        <taxon>Sar</taxon>
        <taxon>Alveolata</taxon>
        <taxon>Apicomplexa</taxon>
        <taxon>Conoidasida</taxon>
        <taxon>Coccidia</taxon>
        <taxon>Eucoccidiorida</taxon>
        <taxon>Eimeriorina</taxon>
        <taxon>Eimeriidae</taxon>
        <taxon>Eimeria</taxon>
    </lineage>
</organism>
<protein>
    <submittedName>
        <fullName evidence="1">Uncharacterized protein</fullName>
    </submittedName>
</protein>
<proteinExistence type="predicted"/>
<evidence type="ECO:0000313" key="1">
    <source>
        <dbReference type="EMBL" id="CDJ62871.1"/>
    </source>
</evidence>
<dbReference type="VEuPathDB" id="ToxoDB:ENH_00030140"/>
<reference evidence="1" key="2">
    <citation type="submission" date="2013-10" db="EMBL/GenBank/DDBJ databases">
        <authorList>
            <person name="Aslett M."/>
        </authorList>
    </citation>
    <scope>NUCLEOTIDE SEQUENCE [LARGE SCALE GENOMIC DNA]</scope>
    <source>
        <strain evidence="1">Houghton</strain>
    </source>
</reference>
<name>U6MFQ9_9EIME</name>
<dbReference type="RefSeq" id="XP_013440233.1">
    <property type="nucleotide sequence ID" value="XM_013584779.1"/>
</dbReference>